<reference evidence="2" key="1">
    <citation type="journal article" date="2019" name="Int. J. Syst. Evol. Microbiol.">
        <title>The Global Catalogue of Microorganisms (GCM) 10K type strain sequencing project: providing services to taxonomists for standard genome sequencing and annotation.</title>
        <authorList>
            <consortium name="The Broad Institute Genomics Platform"/>
            <consortium name="The Broad Institute Genome Sequencing Center for Infectious Disease"/>
            <person name="Wu L."/>
            <person name="Ma J."/>
        </authorList>
    </citation>
    <scope>NUCLEOTIDE SEQUENCE [LARGE SCALE GENOMIC DNA]</scope>
    <source>
        <strain evidence="2">JCM 14718</strain>
    </source>
</reference>
<comment type="caution">
    <text evidence="1">The sequence shown here is derived from an EMBL/GenBank/DDBJ whole genome shotgun (WGS) entry which is preliminary data.</text>
</comment>
<sequence>MVGWQFAPECDCAVSDEYWLLDIRQGYDGRNTIALKPTRHRYFFCSCRASARPRDTRDDTAGEPVNCIVSNAYWLGAVGGDVEFFGGSKHCVKVIRGGHLSMGSSIH</sequence>
<evidence type="ECO:0000313" key="1">
    <source>
        <dbReference type="EMBL" id="GAA1702541.1"/>
    </source>
</evidence>
<gene>
    <name evidence="1" type="ORF">GCM10009765_59980</name>
</gene>
<evidence type="ECO:0000313" key="2">
    <source>
        <dbReference type="Proteomes" id="UP001500618"/>
    </source>
</evidence>
<keyword evidence="2" id="KW-1185">Reference proteome</keyword>
<organism evidence="1 2">
    <name type="scientific">Fodinicola feengrottensis</name>
    <dbReference type="NCBI Taxonomy" id="435914"/>
    <lineage>
        <taxon>Bacteria</taxon>
        <taxon>Bacillati</taxon>
        <taxon>Actinomycetota</taxon>
        <taxon>Actinomycetes</taxon>
        <taxon>Mycobacteriales</taxon>
        <taxon>Fodinicola</taxon>
    </lineage>
</organism>
<accession>A0ABP4UCL0</accession>
<name>A0ABP4UCL0_9ACTN</name>
<dbReference type="EMBL" id="BAAANY010000025">
    <property type="protein sequence ID" value="GAA1702541.1"/>
    <property type="molecule type" value="Genomic_DNA"/>
</dbReference>
<proteinExistence type="predicted"/>
<protein>
    <submittedName>
        <fullName evidence="1">Uncharacterized protein</fullName>
    </submittedName>
</protein>
<dbReference type="Proteomes" id="UP001500618">
    <property type="component" value="Unassembled WGS sequence"/>
</dbReference>